<gene>
    <name evidence="4" type="ORF">I592_03377</name>
    <name evidence="3" type="ORF">UKC_00070</name>
</gene>
<reference evidence="3 5" key="1">
    <citation type="submission" date="2013-02" db="EMBL/GenBank/DDBJ databases">
        <title>The Genome Sequence of Enterococcus gilvus ATCC BAA-350.</title>
        <authorList>
            <consortium name="The Broad Institute Genome Sequencing Platform"/>
            <consortium name="The Broad Institute Genome Sequencing Center for Infectious Disease"/>
            <person name="Earl A.M."/>
            <person name="Gilmore M.S."/>
            <person name="Lebreton F."/>
            <person name="Walker B."/>
            <person name="Young S.K."/>
            <person name="Zeng Q."/>
            <person name="Gargeya S."/>
            <person name="Fitzgerald M."/>
            <person name="Haas B."/>
            <person name="Abouelleil A."/>
            <person name="Alvarado L."/>
            <person name="Arachchi H.M."/>
            <person name="Berlin A.M."/>
            <person name="Chapman S.B."/>
            <person name="Dewar J."/>
            <person name="Goldberg J."/>
            <person name="Griggs A."/>
            <person name="Gujja S."/>
            <person name="Hansen M."/>
            <person name="Howarth C."/>
            <person name="Imamovic A."/>
            <person name="Larimer J."/>
            <person name="McCowan C."/>
            <person name="Murphy C."/>
            <person name="Neiman D."/>
            <person name="Pearson M."/>
            <person name="Priest M."/>
            <person name="Roberts A."/>
            <person name="Saif S."/>
            <person name="Shea T."/>
            <person name="Sisk P."/>
            <person name="Sykes S."/>
            <person name="Wortman J."/>
            <person name="Nusbaum C."/>
            <person name="Birren B."/>
        </authorList>
    </citation>
    <scope>NUCLEOTIDE SEQUENCE [LARGE SCALE GENOMIC DNA]</scope>
    <source>
        <strain evidence="3 5">ATCC BAA-350</strain>
    </source>
</reference>
<protein>
    <recommendedName>
        <fullName evidence="2">HTH cro/C1-type domain-containing protein</fullName>
    </recommendedName>
</protein>
<dbReference type="PANTHER" id="PTHR46558:SF14">
    <property type="entry name" value="HTH-TYPE TRANSCRIPTIONAL REGULATOR ANSR"/>
    <property type="match status" value="1"/>
</dbReference>
<reference evidence="4 6" key="2">
    <citation type="submission" date="2013-03" db="EMBL/GenBank/DDBJ databases">
        <title>The Genome Sequence of Enterococcus gilvus ATCC BAA-350 (PacBio/Illumina hybrid assembly).</title>
        <authorList>
            <consortium name="The Broad Institute Genomics Platform"/>
            <consortium name="The Broad Institute Genome Sequencing Center for Infectious Disease"/>
            <person name="Earl A."/>
            <person name="Russ C."/>
            <person name="Gilmore M."/>
            <person name="Surin D."/>
            <person name="Walker B."/>
            <person name="Young S."/>
            <person name="Zeng Q."/>
            <person name="Gargeya S."/>
            <person name="Fitzgerald M."/>
            <person name="Haas B."/>
            <person name="Abouelleil A."/>
            <person name="Allen A.W."/>
            <person name="Alvarado L."/>
            <person name="Arachchi H.M."/>
            <person name="Berlin A.M."/>
            <person name="Chapman S.B."/>
            <person name="Gainer-Dewar J."/>
            <person name="Goldberg J."/>
            <person name="Griggs A."/>
            <person name="Gujja S."/>
            <person name="Hansen M."/>
            <person name="Howarth C."/>
            <person name="Imamovic A."/>
            <person name="Ireland A."/>
            <person name="Larimer J."/>
            <person name="McCowan C."/>
            <person name="Murphy C."/>
            <person name="Pearson M."/>
            <person name="Poon T.W."/>
            <person name="Priest M."/>
            <person name="Roberts A."/>
            <person name="Saif S."/>
            <person name="Shea T."/>
            <person name="Sisk P."/>
            <person name="Sykes S."/>
            <person name="Wortman J."/>
            <person name="Nusbaum C."/>
            <person name="Birren B."/>
        </authorList>
    </citation>
    <scope>NUCLEOTIDE SEQUENCE [LARGE SCALE GENOMIC DNA]</scope>
    <source>
        <strain evidence="4 6">ATCC BAA-350</strain>
    </source>
</reference>
<evidence type="ECO:0000259" key="2">
    <source>
        <dbReference type="PROSITE" id="PS50943"/>
    </source>
</evidence>
<organism evidence="3 5">
    <name type="scientific">Enterococcus gilvus ATCC BAA-350</name>
    <dbReference type="NCBI Taxonomy" id="1158614"/>
    <lineage>
        <taxon>Bacteria</taxon>
        <taxon>Bacillati</taxon>
        <taxon>Bacillota</taxon>
        <taxon>Bacilli</taxon>
        <taxon>Lactobacillales</taxon>
        <taxon>Enterococcaceae</taxon>
        <taxon>Enterococcus</taxon>
    </lineage>
</organism>
<dbReference type="InterPro" id="IPR010982">
    <property type="entry name" value="Lambda_DNA-bd_dom_sf"/>
</dbReference>
<dbReference type="EMBL" id="AJDQ01000002">
    <property type="protein sequence ID" value="EOI58884.1"/>
    <property type="molecule type" value="Genomic_DNA"/>
</dbReference>
<dbReference type="EMBL" id="ASWH01000002">
    <property type="protein sequence ID" value="EOW79239.1"/>
    <property type="molecule type" value="Genomic_DNA"/>
</dbReference>
<dbReference type="CDD" id="cd00093">
    <property type="entry name" value="HTH_XRE"/>
    <property type="match status" value="1"/>
</dbReference>
<accession>R2XV98</accession>
<evidence type="ECO:0000256" key="1">
    <source>
        <dbReference type="ARBA" id="ARBA00023125"/>
    </source>
</evidence>
<evidence type="ECO:0000313" key="3">
    <source>
        <dbReference type="EMBL" id="EOI58884.1"/>
    </source>
</evidence>
<feature type="domain" description="HTH cro/C1-type" evidence="2">
    <location>
        <begin position="14"/>
        <end position="69"/>
    </location>
</feature>
<dbReference type="SUPFAM" id="SSF47413">
    <property type="entry name" value="lambda repressor-like DNA-binding domains"/>
    <property type="match status" value="1"/>
</dbReference>
<dbReference type="AlphaFoldDB" id="R2XV98"/>
<dbReference type="eggNOG" id="COG1396">
    <property type="taxonomic scope" value="Bacteria"/>
</dbReference>
<evidence type="ECO:0000313" key="5">
    <source>
        <dbReference type="Proteomes" id="UP000013750"/>
    </source>
</evidence>
<dbReference type="Gene3D" id="1.10.260.40">
    <property type="entry name" value="lambda repressor-like DNA-binding domains"/>
    <property type="match status" value="1"/>
</dbReference>
<dbReference type="OrthoDB" id="9805856at2"/>
<keyword evidence="6" id="KW-1185">Reference proteome</keyword>
<dbReference type="Proteomes" id="UP000013750">
    <property type="component" value="Unassembled WGS sequence"/>
</dbReference>
<dbReference type="InterPro" id="IPR001387">
    <property type="entry name" value="Cro/C1-type_HTH"/>
</dbReference>
<dbReference type="Proteomes" id="UP000014160">
    <property type="component" value="Unassembled WGS sequence"/>
</dbReference>
<name>R2XV98_9ENTE</name>
<sequence length="119" mass="13565">MKTSDNRTPLAKRLEVLREQNGWTKTLVANKLGLKNMATYANWEYGTREPDLQSLKDLASIYNVSVDFLVAGKSESNNTKYTEADLDRMLDNAMSFDGEPITDHDREIIRAYLKGKYGK</sequence>
<dbReference type="PROSITE" id="PS50943">
    <property type="entry name" value="HTH_CROC1"/>
    <property type="match status" value="1"/>
</dbReference>
<evidence type="ECO:0000313" key="4">
    <source>
        <dbReference type="EMBL" id="EOW79239.1"/>
    </source>
</evidence>
<comment type="caution">
    <text evidence="3">The sequence shown here is derived from an EMBL/GenBank/DDBJ whole genome shotgun (WGS) entry which is preliminary data.</text>
</comment>
<dbReference type="HOGENOM" id="CLU_066192_4_0_9"/>
<dbReference type="SMART" id="SM00530">
    <property type="entry name" value="HTH_XRE"/>
    <property type="match status" value="1"/>
</dbReference>
<dbReference type="GO" id="GO:0003677">
    <property type="term" value="F:DNA binding"/>
    <property type="evidence" value="ECO:0007669"/>
    <property type="project" value="UniProtKB-KW"/>
</dbReference>
<dbReference type="Pfam" id="PF01381">
    <property type="entry name" value="HTH_3"/>
    <property type="match status" value="1"/>
</dbReference>
<dbReference type="RefSeq" id="WP_010778521.1">
    <property type="nucleotide sequence ID" value="NZ_ASWH01000002.1"/>
</dbReference>
<evidence type="ECO:0000313" key="6">
    <source>
        <dbReference type="Proteomes" id="UP000014160"/>
    </source>
</evidence>
<dbReference type="PANTHER" id="PTHR46558">
    <property type="entry name" value="TRACRIPTIONAL REGULATORY PROTEIN-RELATED-RELATED"/>
    <property type="match status" value="1"/>
</dbReference>
<keyword evidence="1" id="KW-0238">DNA-binding</keyword>
<dbReference type="PATRIC" id="fig|1158614.3.peg.55"/>
<proteinExistence type="predicted"/>